<evidence type="ECO:0000313" key="1">
    <source>
        <dbReference type="EMBL" id="MCK2220350.1"/>
    </source>
</evidence>
<gene>
    <name evidence="1" type="ORF">MF672_042095</name>
</gene>
<keyword evidence="2" id="KW-1185">Reference proteome</keyword>
<proteinExistence type="predicted"/>
<sequence length="55" mass="6329">MEVRLLDENLRPADGGEIHLGGAYLGLGYLDRPGSPWRTTCRTRSRTRWSWPTRT</sequence>
<dbReference type="Proteomes" id="UP001317259">
    <property type="component" value="Unassembled WGS sequence"/>
</dbReference>
<evidence type="ECO:0008006" key="3">
    <source>
        <dbReference type="Google" id="ProtNLM"/>
    </source>
</evidence>
<dbReference type="EMBL" id="JAKRKC020000002">
    <property type="protein sequence ID" value="MCK2220350.1"/>
    <property type="molecule type" value="Genomic_DNA"/>
</dbReference>
<organism evidence="1 2">
    <name type="scientific">Actinomadura luzonensis</name>
    <dbReference type="NCBI Taxonomy" id="2805427"/>
    <lineage>
        <taxon>Bacteria</taxon>
        <taxon>Bacillati</taxon>
        <taxon>Actinomycetota</taxon>
        <taxon>Actinomycetes</taxon>
        <taxon>Streptosporangiales</taxon>
        <taxon>Thermomonosporaceae</taxon>
        <taxon>Actinomadura</taxon>
    </lineage>
</organism>
<comment type="caution">
    <text evidence="1">The sequence shown here is derived from an EMBL/GenBank/DDBJ whole genome shotgun (WGS) entry which is preliminary data.</text>
</comment>
<accession>A0ABT0G7Y2</accession>
<reference evidence="1 2" key="1">
    <citation type="submission" date="2022-04" db="EMBL/GenBank/DDBJ databases">
        <title>Genome draft of Actinomadura sp. ATCC 31491.</title>
        <authorList>
            <person name="Shi X."/>
            <person name="Du Y."/>
        </authorList>
    </citation>
    <scope>NUCLEOTIDE SEQUENCE [LARGE SCALE GENOMIC DNA]</scope>
    <source>
        <strain evidence="1 2">ATCC 31491</strain>
    </source>
</reference>
<evidence type="ECO:0000313" key="2">
    <source>
        <dbReference type="Proteomes" id="UP001317259"/>
    </source>
</evidence>
<protein>
    <recommendedName>
        <fullName evidence="3">AMP-binding protein</fullName>
    </recommendedName>
</protein>
<dbReference type="RefSeq" id="WP_242379429.1">
    <property type="nucleotide sequence ID" value="NZ_JAKRKC020000002.1"/>
</dbReference>
<name>A0ABT0G7Y2_9ACTN</name>